<dbReference type="InterPro" id="IPR029058">
    <property type="entry name" value="AB_hydrolase_fold"/>
</dbReference>
<dbReference type="PANTHER" id="PTHR37017:SF11">
    <property type="entry name" value="ESTERASE_LIPASE_THIOESTERASE DOMAIN-CONTAINING PROTEIN"/>
    <property type="match status" value="1"/>
</dbReference>
<organism evidence="2 3">
    <name type="scientific">Georgenia halophila</name>
    <dbReference type="NCBI Taxonomy" id="620889"/>
    <lineage>
        <taxon>Bacteria</taxon>
        <taxon>Bacillati</taxon>
        <taxon>Actinomycetota</taxon>
        <taxon>Actinomycetes</taxon>
        <taxon>Micrococcales</taxon>
        <taxon>Bogoriellaceae</taxon>
        <taxon>Georgenia</taxon>
    </lineage>
</organism>
<dbReference type="RefSeq" id="WP_345217583.1">
    <property type="nucleotide sequence ID" value="NZ_BAABGN010000013.1"/>
</dbReference>
<dbReference type="Pfam" id="PF12697">
    <property type="entry name" value="Abhydrolase_6"/>
    <property type="match status" value="2"/>
</dbReference>
<keyword evidence="3" id="KW-1185">Reference proteome</keyword>
<dbReference type="PANTHER" id="PTHR37017">
    <property type="entry name" value="AB HYDROLASE-1 DOMAIN-CONTAINING PROTEIN-RELATED"/>
    <property type="match status" value="1"/>
</dbReference>
<comment type="caution">
    <text evidence="2">The sequence shown here is derived from an EMBL/GenBank/DDBJ whole genome shotgun (WGS) entry which is preliminary data.</text>
</comment>
<evidence type="ECO:0000259" key="1">
    <source>
        <dbReference type="Pfam" id="PF12697"/>
    </source>
</evidence>
<evidence type="ECO:0000313" key="2">
    <source>
        <dbReference type="EMBL" id="GAA4430210.1"/>
    </source>
</evidence>
<dbReference type="Gene3D" id="3.40.50.1820">
    <property type="entry name" value="alpha/beta hydrolase"/>
    <property type="match status" value="2"/>
</dbReference>
<feature type="domain" description="AB hydrolase-1" evidence="1">
    <location>
        <begin position="23"/>
        <end position="255"/>
    </location>
</feature>
<proteinExistence type="predicted"/>
<dbReference type="SUPFAM" id="SSF53474">
    <property type="entry name" value="alpha/beta-Hydrolases"/>
    <property type="match status" value="2"/>
</dbReference>
<feature type="domain" description="AB hydrolase-1" evidence="1">
    <location>
        <begin position="277"/>
        <end position="488"/>
    </location>
</feature>
<dbReference type="Proteomes" id="UP001500622">
    <property type="component" value="Unassembled WGS sequence"/>
</dbReference>
<gene>
    <name evidence="2" type="ORF">GCM10023169_33320</name>
</gene>
<sequence length="505" mass="53474">MEHVTSFDGTRIAYDANGSGPPVILVAGALGGRPTWQPLVHSLGDTVTTYAYDRRNRGGSSDAAKVNRCVPVAGAVERELEDLSALIDEAGGSAVLVGYSSGCQLAVLAAARDERVSGLVLYEPPYNDGSEDEAMAPGMPGRLAYLVSHDRSGDAVRTWLGEVVGLPEDMVAGIEASPEFATMEADAGSLVYDAALQSEHPTVRPVADGVRVPTLVVRGGDTWPFLATASQAVADLIPAAELRTVEGADHTLVPDAVAPAVLDLVARAGRATASTTFVICHGAGGSGWEWHLVRDELTARGHRVVATDMPSEDDGAGLADYADAVVSAVRAEYGDVDGRDVVVVGHSLGGFVAPLAADRLRARHLVLVAAMIPLPRETAGEWWQTSGFTATQREEYDDEVAAFLHDLDPDLAAEALRRSRNQSGRMMADPFPLPAWPDIPTSFLVFRDDRFFPAPFLHRLARERLGVEADEMPGSHAAYLSRPTELADRLLAYAGAAAPSAQPAT</sequence>
<evidence type="ECO:0000313" key="3">
    <source>
        <dbReference type="Proteomes" id="UP001500622"/>
    </source>
</evidence>
<reference evidence="3" key="1">
    <citation type="journal article" date="2019" name="Int. J. Syst. Evol. Microbiol.">
        <title>The Global Catalogue of Microorganisms (GCM) 10K type strain sequencing project: providing services to taxonomists for standard genome sequencing and annotation.</title>
        <authorList>
            <consortium name="The Broad Institute Genomics Platform"/>
            <consortium name="The Broad Institute Genome Sequencing Center for Infectious Disease"/>
            <person name="Wu L."/>
            <person name="Ma J."/>
        </authorList>
    </citation>
    <scope>NUCLEOTIDE SEQUENCE [LARGE SCALE GENOMIC DNA]</scope>
    <source>
        <strain evidence="3">JCM 17810</strain>
    </source>
</reference>
<dbReference type="InterPro" id="IPR000073">
    <property type="entry name" value="AB_hydrolase_1"/>
</dbReference>
<protein>
    <recommendedName>
        <fullName evidence="1">AB hydrolase-1 domain-containing protein</fullName>
    </recommendedName>
</protein>
<dbReference type="InterPro" id="IPR052897">
    <property type="entry name" value="Sec-Metab_Biosynth_Hydrolase"/>
</dbReference>
<accession>A0ABP8LI68</accession>
<dbReference type="EMBL" id="BAABGN010000013">
    <property type="protein sequence ID" value="GAA4430210.1"/>
    <property type="molecule type" value="Genomic_DNA"/>
</dbReference>
<name>A0ABP8LI68_9MICO</name>